<dbReference type="InterPro" id="IPR036425">
    <property type="entry name" value="MoaB/Mog-like_dom_sf"/>
</dbReference>
<dbReference type="PANTHER" id="PTHR13939">
    <property type="entry name" value="NICOTINAMIDE-NUCLEOTIDE AMIDOHYDROLASE PNCC"/>
    <property type="match status" value="1"/>
</dbReference>
<gene>
    <name evidence="3" type="ORF">AVDCRST_MAG77-1056</name>
</gene>
<dbReference type="CDD" id="cd00885">
    <property type="entry name" value="cinA"/>
    <property type="match status" value="1"/>
</dbReference>
<dbReference type="Gene3D" id="3.40.980.10">
    <property type="entry name" value="MoaB/Mog-like domain"/>
    <property type="match status" value="1"/>
</dbReference>
<evidence type="ECO:0000256" key="1">
    <source>
        <dbReference type="HAMAP-Rule" id="MF_00226"/>
    </source>
</evidence>
<dbReference type="Gene3D" id="3.30.70.2860">
    <property type="match status" value="1"/>
</dbReference>
<dbReference type="InterPro" id="IPR041424">
    <property type="entry name" value="CinA_KH"/>
</dbReference>
<sequence>MRAEIVSVGTELLLGHITDTNASWLAQQLSQLGIDCYYVSQLGDNLGRLTEHLRRAWERSELIVMTGGVGPTEDDLTREAISALLGEEMVVQPDLEIDLRAFFARRGVAMPESNVKQATLIKSASVLKNPVGTAPGWWVERDGRIIVAMPGVPGEMFRMWREEAVPKLQQRQGGTVILTRIFKVIGVGESAVEELIRPLLASTNPTIATYAKADGVHVRTSAKAADAEGANRLLNEIDPRVREALGRAIYGLDEESLAGVAAALLERAGLTVATAEEFTGGLVASDLHEAGGARYRGGIVSGDAPAEITLDQEVGPGAERAAELAQRAAREFGADLGLALAADLVPRQGATPGRRSYAVLTGRDGSVLARSNRLDTTAPSIIRRRAVLYAHNLLREHLLDRP</sequence>
<name>A0A6J4HRG4_9CHLR</name>
<proteinExistence type="inferred from homology"/>
<dbReference type="PIRSF" id="PIRSF006728">
    <property type="entry name" value="CinA"/>
    <property type="match status" value="1"/>
</dbReference>
<dbReference type="NCBIfam" id="TIGR00177">
    <property type="entry name" value="molyb_syn"/>
    <property type="match status" value="1"/>
</dbReference>
<dbReference type="EMBL" id="CADCTC010000068">
    <property type="protein sequence ID" value="CAA9232010.1"/>
    <property type="molecule type" value="Genomic_DNA"/>
</dbReference>
<dbReference type="SUPFAM" id="SSF53218">
    <property type="entry name" value="Molybdenum cofactor biosynthesis proteins"/>
    <property type="match status" value="1"/>
</dbReference>
<evidence type="ECO:0000259" key="2">
    <source>
        <dbReference type="SMART" id="SM00852"/>
    </source>
</evidence>
<dbReference type="PANTHER" id="PTHR13939:SF0">
    <property type="entry name" value="NMN AMIDOHYDROLASE-LIKE PROTEIN YFAY"/>
    <property type="match status" value="1"/>
</dbReference>
<feature type="domain" description="MoaB/Mog" evidence="2">
    <location>
        <begin position="4"/>
        <end position="171"/>
    </location>
</feature>
<evidence type="ECO:0000313" key="3">
    <source>
        <dbReference type="EMBL" id="CAA9232010.1"/>
    </source>
</evidence>
<dbReference type="SMART" id="SM00852">
    <property type="entry name" value="MoCF_biosynth"/>
    <property type="match status" value="1"/>
</dbReference>
<protein>
    <recommendedName>
        <fullName evidence="1">CinA-like protein</fullName>
    </recommendedName>
</protein>
<dbReference type="InterPro" id="IPR008135">
    <property type="entry name" value="Competence-induced_CinA"/>
</dbReference>
<dbReference type="InterPro" id="IPR036653">
    <property type="entry name" value="CinA-like_C"/>
</dbReference>
<dbReference type="Gene3D" id="3.90.950.20">
    <property type="entry name" value="CinA-like"/>
    <property type="match status" value="1"/>
</dbReference>
<dbReference type="GO" id="GO:0016787">
    <property type="term" value="F:hydrolase activity"/>
    <property type="evidence" value="ECO:0007669"/>
    <property type="project" value="UniProtKB-KW"/>
</dbReference>
<organism evidence="3">
    <name type="scientific">uncultured Chloroflexota bacterium</name>
    <dbReference type="NCBI Taxonomy" id="166587"/>
    <lineage>
        <taxon>Bacteria</taxon>
        <taxon>Bacillati</taxon>
        <taxon>Chloroflexota</taxon>
        <taxon>environmental samples</taxon>
    </lineage>
</organism>
<dbReference type="HAMAP" id="MF_00226_B">
    <property type="entry name" value="CinA_B"/>
    <property type="match status" value="1"/>
</dbReference>
<accession>A0A6J4HRG4</accession>
<dbReference type="AlphaFoldDB" id="A0A6J4HRG4"/>
<dbReference type="NCBIfam" id="TIGR00200">
    <property type="entry name" value="cinA_nterm"/>
    <property type="match status" value="1"/>
</dbReference>
<dbReference type="InterPro" id="IPR001453">
    <property type="entry name" value="MoaB/Mog_dom"/>
</dbReference>
<dbReference type="Pfam" id="PF18146">
    <property type="entry name" value="CinA_KH"/>
    <property type="match status" value="1"/>
</dbReference>
<dbReference type="Pfam" id="PF02464">
    <property type="entry name" value="CinA"/>
    <property type="match status" value="1"/>
</dbReference>
<dbReference type="Pfam" id="PF00994">
    <property type="entry name" value="MoCF_biosynth"/>
    <property type="match status" value="1"/>
</dbReference>
<dbReference type="InterPro" id="IPR050101">
    <property type="entry name" value="CinA"/>
</dbReference>
<reference evidence="3" key="1">
    <citation type="submission" date="2020-02" db="EMBL/GenBank/DDBJ databases">
        <authorList>
            <person name="Meier V. D."/>
        </authorList>
    </citation>
    <scope>NUCLEOTIDE SEQUENCE</scope>
    <source>
        <strain evidence="3">AVDCRST_MAG77</strain>
    </source>
</reference>
<keyword evidence="3" id="KW-0378">Hydrolase</keyword>
<comment type="similarity">
    <text evidence="1">Belongs to the CinA family.</text>
</comment>
<dbReference type="InterPro" id="IPR008136">
    <property type="entry name" value="CinA_C"/>
</dbReference>
<dbReference type="SUPFAM" id="SSF142433">
    <property type="entry name" value="CinA-like"/>
    <property type="match status" value="1"/>
</dbReference>